<dbReference type="AlphaFoldDB" id="A0A0P6XWP7"/>
<protein>
    <submittedName>
        <fullName evidence="6">2-dehydro-3-deoxyphosphogluconate aldolase</fullName>
    </submittedName>
</protein>
<dbReference type="Proteomes" id="UP000050544">
    <property type="component" value="Unassembled WGS sequence"/>
</dbReference>
<comment type="similarity">
    <text evidence="2">Belongs to the KHG/KDPG aldolase family.</text>
</comment>
<dbReference type="EMBL" id="LGKO01000002">
    <property type="protein sequence ID" value="KPL84670.1"/>
    <property type="molecule type" value="Genomic_DNA"/>
</dbReference>
<dbReference type="CDD" id="cd00452">
    <property type="entry name" value="KDPG_aldolase"/>
    <property type="match status" value="1"/>
</dbReference>
<dbReference type="GO" id="GO:0016829">
    <property type="term" value="F:lyase activity"/>
    <property type="evidence" value="ECO:0007669"/>
    <property type="project" value="UniProtKB-KW"/>
</dbReference>
<comment type="pathway">
    <text evidence="1">Carbohydrate acid metabolism.</text>
</comment>
<name>A0A0P6XWP7_9CHLR</name>
<evidence type="ECO:0000256" key="1">
    <source>
        <dbReference type="ARBA" id="ARBA00004761"/>
    </source>
</evidence>
<evidence type="ECO:0000256" key="3">
    <source>
        <dbReference type="ARBA" id="ARBA00011233"/>
    </source>
</evidence>
<organism evidence="6 7">
    <name type="scientific">Thermanaerothrix daxensis</name>
    <dbReference type="NCBI Taxonomy" id="869279"/>
    <lineage>
        <taxon>Bacteria</taxon>
        <taxon>Bacillati</taxon>
        <taxon>Chloroflexota</taxon>
        <taxon>Anaerolineae</taxon>
        <taxon>Anaerolineales</taxon>
        <taxon>Anaerolineaceae</taxon>
        <taxon>Thermanaerothrix</taxon>
    </lineage>
</organism>
<dbReference type="STRING" id="869279.SE15_06420"/>
<accession>A0A0P6XWP7</accession>
<dbReference type="InterPro" id="IPR013785">
    <property type="entry name" value="Aldolase_TIM"/>
</dbReference>
<evidence type="ECO:0000256" key="2">
    <source>
        <dbReference type="ARBA" id="ARBA00006906"/>
    </source>
</evidence>
<comment type="subunit">
    <text evidence="3">Homotrimer.</text>
</comment>
<dbReference type="PANTHER" id="PTHR30246:SF1">
    <property type="entry name" value="2-DEHYDRO-3-DEOXY-6-PHOSPHOGALACTONATE ALDOLASE-RELATED"/>
    <property type="match status" value="1"/>
</dbReference>
<dbReference type="InterPro" id="IPR000887">
    <property type="entry name" value="Aldlse_KDPG_KHG"/>
</dbReference>
<evidence type="ECO:0000313" key="6">
    <source>
        <dbReference type="EMBL" id="KPL84670.1"/>
    </source>
</evidence>
<comment type="caution">
    <text evidence="6">The sequence shown here is derived from an EMBL/GenBank/DDBJ whole genome shotgun (WGS) entry which is preliminary data.</text>
</comment>
<keyword evidence="7" id="KW-1185">Reference proteome</keyword>
<dbReference type="Pfam" id="PF01081">
    <property type="entry name" value="Aldolase"/>
    <property type="match status" value="1"/>
</dbReference>
<keyword evidence="5" id="KW-0119">Carbohydrate metabolism</keyword>
<sequence>MKTLQPLQKILESGVIAIMRAPSASQLLDAAKAILDGGIDVIEVTMTTPGALEVIEKATTQLGEQVVFGAGSVLDAETARLAILAGARFIVAPTLNLDTIKLCKRYSVPVIPGAYTPTEILVAWEAGADVVKVFPANIGGPGYIKAIKAPLPQIRLAAVGGVNLENTAQFFRAGVEIVGVGAELINAQLLESQSFEEIRRRARAFREEVKKGRGW</sequence>
<evidence type="ECO:0000256" key="4">
    <source>
        <dbReference type="ARBA" id="ARBA00023239"/>
    </source>
</evidence>
<evidence type="ECO:0000313" key="7">
    <source>
        <dbReference type="Proteomes" id="UP000050544"/>
    </source>
</evidence>
<reference evidence="6 7" key="1">
    <citation type="submission" date="2015-07" db="EMBL/GenBank/DDBJ databases">
        <title>Whole genome sequence of Thermanaerothrix daxensis DSM 23592.</title>
        <authorList>
            <person name="Hemp J."/>
            <person name="Ward L.M."/>
            <person name="Pace L.A."/>
            <person name="Fischer W.W."/>
        </authorList>
    </citation>
    <scope>NUCLEOTIDE SEQUENCE [LARGE SCALE GENOMIC DNA]</scope>
    <source>
        <strain evidence="6 7">GNS-1</strain>
    </source>
</reference>
<dbReference type="PATRIC" id="fig|869279.4.peg.1290"/>
<dbReference type="PANTHER" id="PTHR30246">
    <property type="entry name" value="2-KETO-3-DEOXY-6-PHOSPHOGLUCONATE ALDOLASE"/>
    <property type="match status" value="1"/>
</dbReference>
<proteinExistence type="inferred from homology"/>
<dbReference type="SUPFAM" id="SSF51569">
    <property type="entry name" value="Aldolase"/>
    <property type="match status" value="1"/>
</dbReference>
<gene>
    <name evidence="6" type="ORF">SE15_06420</name>
</gene>
<dbReference type="NCBIfam" id="TIGR01182">
    <property type="entry name" value="eda"/>
    <property type="match status" value="1"/>
</dbReference>
<dbReference type="Gene3D" id="3.20.20.70">
    <property type="entry name" value="Aldolase class I"/>
    <property type="match status" value="1"/>
</dbReference>
<dbReference type="OrthoDB" id="9802667at2"/>
<keyword evidence="4" id="KW-0456">Lyase</keyword>
<dbReference type="RefSeq" id="WP_054521238.1">
    <property type="nucleotide sequence ID" value="NZ_LGKO01000002.1"/>
</dbReference>
<evidence type="ECO:0000256" key="5">
    <source>
        <dbReference type="ARBA" id="ARBA00023277"/>
    </source>
</evidence>